<name>A0ABY2B705_9ACTN</name>
<feature type="compositionally biased region" description="Basic and acidic residues" evidence="1">
    <location>
        <begin position="18"/>
        <end position="31"/>
    </location>
</feature>
<accession>A0ABY2B705</accession>
<sequence length="49" mass="5708">MPPHCDSLLFSRPQYAGNRERATQDRMTDRLPRLAEDWLTGRNASPSHR</sequence>
<organism evidence="2 3">
    <name type="scientific">Kribbella orskensis</name>
    <dbReference type="NCBI Taxonomy" id="2512216"/>
    <lineage>
        <taxon>Bacteria</taxon>
        <taxon>Bacillati</taxon>
        <taxon>Actinomycetota</taxon>
        <taxon>Actinomycetes</taxon>
        <taxon>Propionibacteriales</taxon>
        <taxon>Kribbellaceae</taxon>
        <taxon>Kribbella</taxon>
    </lineage>
</organism>
<dbReference type="EMBL" id="SLWM01000038">
    <property type="protein sequence ID" value="TCO09952.1"/>
    <property type="molecule type" value="Genomic_DNA"/>
</dbReference>
<gene>
    <name evidence="2" type="ORF">EV644_13831</name>
</gene>
<keyword evidence="3" id="KW-1185">Reference proteome</keyword>
<comment type="caution">
    <text evidence="2">The sequence shown here is derived from an EMBL/GenBank/DDBJ whole genome shotgun (WGS) entry which is preliminary data.</text>
</comment>
<evidence type="ECO:0000256" key="1">
    <source>
        <dbReference type="SAM" id="MobiDB-lite"/>
    </source>
</evidence>
<reference evidence="2 3" key="1">
    <citation type="journal article" date="2015" name="Stand. Genomic Sci.">
        <title>Genomic Encyclopedia of Bacterial and Archaeal Type Strains, Phase III: the genomes of soil and plant-associated and newly described type strains.</title>
        <authorList>
            <person name="Whitman W.B."/>
            <person name="Woyke T."/>
            <person name="Klenk H.P."/>
            <person name="Zhou Y."/>
            <person name="Lilburn T.G."/>
            <person name="Beck B.J."/>
            <person name="De Vos P."/>
            <person name="Vandamme P."/>
            <person name="Eisen J.A."/>
            <person name="Garrity G."/>
            <person name="Hugenholtz P."/>
            <person name="Kyrpides N.C."/>
        </authorList>
    </citation>
    <scope>NUCLEOTIDE SEQUENCE [LARGE SCALE GENOMIC DNA]</scope>
    <source>
        <strain evidence="2 3">VKM Ac-2538</strain>
    </source>
</reference>
<proteinExistence type="predicted"/>
<feature type="region of interest" description="Disordered" evidence="1">
    <location>
        <begin position="1"/>
        <end position="31"/>
    </location>
</feature>
<evidence type="ECO:0000313" key="3">
    <source>
        <dbReference type="Proteomes" id="UP000295818"/>
    </source>
</evidence>
<evidence type="ECO:0000313" key="2">
    <source>
        <dbReference type="EMBL" id="TCO09952.1"/>
    </source>
</evidence>
<dbReference type="Proteomes" id="UP000295818">
    <property type="component" value="Unassembled WGS sequence"/>
</dbReference>
<protein>
    <submittedName>
        <fullName evidence="2">Uncharacterized protein</fullName>
    </submittedName>
</protein>